<feature type="non-terminal residue" evidence="5">
    <location>
        <position position="1"/>
    </location>
</feature>
<dbReference type="PANTHER" id="PTHR11245:SF6">
    <property type="entry name" value="DUF19 DOMAIN-CONTAINING PROTEIN"/>
    <property type="match status" value="1"/>
</dbReference>
<dbReference type="Proteomes" id="UP000275078">
    <property type="component" value="Unassembled WGS sequence"/>
</dbReference>
<evidence type="ECO:0000256" key="4">
    <source>
        <dbReference type="ARBA" id="ARBA00023157"/>
    </source>
</evidence>
<gene>
    <name evidence="5" type="ORF">BJ508DRAFT_199167</name>
</gene>
<dbReference type="Pfam" id="PF03298">
    <property type="entry name" value="Stanniocalcin"/>
    <property type="match status" value="1"/>
</dbReference>
<dbReference type="PANTHER" id="PTHR11245">
    <property type="entry name" value="STANNIOCALCIN"/>
    <property type="match status" value="1"/>
</dbReference>
<dbReference type="EMBL" id="ML119647">
    <property type="protein sequence ID" value="RPA87304.1"/>
    <property type="molecule type" value="Genomic_DNA"/>
</dbReference>
<dbReference type="GO" id="GO:0005576">
    <property type="term" value="C:extracellular region"/>
    <property type="evidence" value="ECO:0007669"/>
    <property type="project" value="InterPro"/>
</dbReference>
<organism evidence="5 6">
    <name type="scientific">Ascobolus immersus RN42</name>
    <dbReference type="NCBI Taxonomy" id="1160509"/>
    <lineage>
        <taxon>Eukaryota</taxon>
        <taxon>Fungi</taxon>
        <taxon>Dikarya</taxon>
        <taxon>Ascomycota</taxon>
        <taxon>Pezizomycotina</taxon>
        <taxon>Pezizomycetes</taxon>
        <taxon>Pezizales</taxon>
        <taxon>Ascobolaceae</taxon>
        <taxon>Ascobolus</taxon>
    </lineage>
</organism>
<evidence type="ECO:0000256" key="1">
    <source>
        <dbReference type="ARBA" id="ARBA00008693"/>
    </source>
</evidence>
<dbReference type="AlphaFoldDB" id="A0A3N4J086"/>
<dbReference type="GO" id="GO:0006874">
    <property type="term" value="P:intracellular calcium ion homeostasis"/>
    <property type="evidence" value="ECO:0007669"/>
    <property type="project" value="TreeGrafter"/>
</dbReference>
<feature type="non-terminal residue" evidence="5">
    <location>
        <position position="151"/>
    </location>
</feature>
<reference evidence="5 6" key="1">
    <citation type="journal article" date="2018" name="Nat. Ecol. Evol.">
        <title>Pezizomycetes genomes reveal the molecular basis of ectomycorrhizal truffle lifestyle.</title>
        <authorList>
            <person name="Murat C."/>
            <person name="Payen T."/>
            <person name="Noel B."/>
            <person name="Kuo A."/>
            <person name="Morin E."/>
            <person name="Chen J."/>
            <person name="Kohler A."/>
            <person name="Krizsan K."/>
            <person name="Balestrini R."/>
            <person name="Da Silva C."/>
            <person name="Montanini B."/>
            <person name="Hainaut M."/>
            <person name="Levati E."/>
            <person name="Barry K.W."/>
            <person name="Belfiori B."/>
            <person name="Cichocki N."/>
            <person name="Clum A."/>
            <person name="Dockter R.B."/>
            <person name="Fauchery L."/>
            <person name="Guy J."/>
            <person name="Iotti M."/>
            <person name="Le Tacon F."/>
            <person name="Lindquist E.A."/>
            <person name="Lipzen A."/>
            <person name="Malagnac F."/>
            <person name="Mello A."/>
            <person name="Molinier V."/>
            <person name="Miyauchi S."/>
            <person name="Poulain J."/>
            <person name="Riccioni C."/>
            <person name="Rubini A."/>
            <person name="Sitrit Y."/>
            <person name="Splivallo R."/>
            <person name="Traeger S."/>
            <person name="Wang M."/>
            <person name="Zifcakova L."/>
            <person name="Wipf D."/>
            <person name="Zambonelli A."/>
            <person name="Paolocci F."/>
            <person name="Nowrousian M."/>
            <person name="Ottonello S."/>
            <person name="Baldrian P."/>
            <person name="Spatafora J.W."/>
            <person name="Henrissat B."/>
            <person name="Nagy L.G."/>
            <person name="Aury J.M."/>
            <person name="Wincker P."/>
            <person name="Grigoriev I.V."/>
            <person name="Bonfante P."/>
            <person name="Martin F.M."/>
        </authorList>
    </citation>
    <scope>NUCLEOTIDE SEQUENCE [LARGE SCALE GENOMIC DNA]</scope>
    <source>
        <strain evidence="5 6">RN42</strain>
    </source>
</reference>
<comment type="similarity">
    <text evidence="1">Belongs to the stanniocalcin family.</text>
</comment>
<comment type="subunit">
    <text evidence="2">Homodimer; disulfide-linked.</text>
</comment>
<sequence>CLNPPPNTCDFYLDCLEARYKCSNKGYPLGYGYKYCSKFKNSAENFSQQGQKWIVKTMTCLQRYLISDALVPIAGIGSTKEKLEYCEALRKKAFGTHPECYIQSGVCMLPATDWVELLKVVKFEALFQSWESVKATVDALTGCGEFYYFVL</sequence>
<proteinExistence type="inferred from homology"/>
<evidence type="ECO:0000256" key="3">
    <source>
        <dbReference type="ARBA" id="ARBA00022702"/>
    </source>
</evidence>
<keyword evidence="3" id="KW-0372">Hormone</keyword>
<dbReference type="InterPro" id="IPR004978">
    <property type="entry name" value="Stanniocalcin"/>
</dbReference>
<dbReference type="GO" id="GO:0005179">
    <property type="term" value="F:hormone activity"/>
    <property type="evidence" value="ECO:0007669"/>
    <property type="project" value="UniProtKB-KW"/>
</dbReference>
<dbReference type="STRING" id="1160509.A0A3N4J086"/>
<dbReference type="OrthoDB" id="2251794at2759"/>
<accession>A0A3N4J086</accession>
<name>A0A3N4J086_ASCIM</name>
<keyword evidence="6" id="KW-1185">Reference proteome</keyword>
<protein>
    <submittedName>
        <fullName evidence="5">Uncharacterized protein</fullName>
    </submittedName>
</protein>
<evidence type="ECO:0000313" key="5">
    <source>
        <dbReference type="EMBL" id="RPA87304.1"/>
    </source>
</evidence>
<evidence type="ECO:0000256" key="2">
    <source>
        <dbReference type="ARBA" id="ARBA00011748"/>
    </source>
</evidence>
<evidence type="ECO:0000313" key="6">
    <source>
        <dbReference type="Proteomes" id="UP000275078"/>
    </source>
</evidence>
<keyword evidence="4" id="KW-1015">Disulfide bond</keyword>